<keyword evidence="5" id="KW-1185">Reference proteome</keyword>
<keyword evidence="2" id="KW-0378">Hydrolase</keyword>
<dbReference type="Proteomes" id="UP001275084">
    <property type="component" value="Unassembled WGS sequence"/>
</dbReference>
<reference evidence="4" key="1">
    <citation type="journal article" date="2023" name="Mol. Phylogenet. Evol.">
        <title>Genome-scale phylogeny and comparative genomics of the fungal order Sordariales.</title>
        <authorList>
            <person name="Hensen N."/>
            <person name="Bonometti L."/>
            <person name="Westerberg I."/>
            <person name="Brannstrom I.O."/>
            <person name="Guillou S."/>
            <person name="Cros-Aarteil S."/>
            <person name="Calhoun S."/>
            <person name="Haridas S."/>
            <person name="Kuo A."/>
            <person name="Mondo S."/>
            <person name="Pangilinan J."/>
            <person name="Riley R."/>
            <person name="LaButti K."/>
            <person name="Andreopoulos B."/>
            <person name="Lipzen A."/>
            <person name="Chen C."/>
            <person name="Yan M."/>
            <person name="Daum C."/>
            <person name="Ng V."/>
            <person name="Clum A."/>
            <person name="Steindorff A."/>
            <person name="Ohm R.A."/>
            <person name="Martin F."/>
            <person name="Silar P."/>
            <person name="Natvig D.O."/>
            <person name="Lalanne C."/>
            <person name="Gautier V."/>
            <person name="Ament-Velasquez S.L."/>
            <person name="Kruys A."/>
            <person name="Hutchinson M.I."/>
            <person name="Powell A.J."/>
            <person name="Barry K."/>
            <person name="Miller A.N."/>
            <person name="Grigoriev I.V."/>
            <person name="Debuchy R."/>
            <person name="Gladieux P."/>
            <person name="Hiltunen Thoren M."/>
            <person name="Johannesson H."/>
        </authorList>
    </citation>
    <scope>NUCLEOTIDE SEQUENCE</scope>
    <source>
        <strain evidence="4">CBS 955.72</strain>
    </source>
</reference>
<accession>A0AAJ0HDU0</accession>
<dbReference type="PANTHER" id="PTHR43283:SF17">
    <property type="entry name" value="(LOVD), PUTATIVE (AFU_ORTHOLOGUE AFUA_5G00920)-RELATED"/>
    <property type="match status" value="1"/>
</dbReference>
<sequence length="394" mass="42603">MDDFEDRLAQATAPENKGILGAIALVVNSKGDKLYHYTSGLQSLDADAQPLNPDSTVALASAGKFITHIAVLQLVERGTLNLDDPVEKHLPELASLPLISRDAVGEPCRLHSPTLNKITLRHLLLHTSGLSSPDVSLIREYLADDSLPKPEFADDAHPLVKNFSIPLVFEPGEGFAYGCSIHWTQLLVGRLAGKGLGFLEYIQENILDPLGMTSSTYMPRDNTDIWERRLRMVEREGKDLVPADDATQGLTCSISDVGKILIDLISPSPTLLKIPGLIDLLFKGQLNPGSTSIMDLRSDQENYNFCAGPVMPGGGGPPSVNWTAAGLMVESGSLEFSGIPAGTVTWQGMPNVVWAMNRERGLAMLFATQLIPVDDEEANGLAAAFMKSSWRTFG</sequence>
<dbReference type="SUPFAM" id="SSF56601">
    <property type="entry name" value="beta-lactamase/transpeptidase-like"/>
    <property type="match status" value="1"/>
</dbReference>
<dbReference type="AlphaFoldDB" id="A0AAJ0HDU0"/>
<reference evidence="4" key="2">
    <citation type="submission" date="2023-06" db="EMBL/GenBank/DDBJ databases">
        <authorList>
            <consortium name="Lawrence Berkeley National Laboratory"/>
            <person name="Haridas S."/>
            <person name="Hensen N."/>
            <person name="Bonometti L."/>
            <person name="Westerberg I."/>
            <person name="Brannstrom I.O."/>
            <person name="Guillou S."/>
            <person name="Cros-Aarteil S."/>
            <person name="Calhoun S."/>
            <person name="Kuo A."/>
            <person name="Mondo S."/>
            <person name="Pangilinan J."/>
            <person name="Riley R."/>
            <person name="Labutti K."/>
            <person name="Andreopoulos B."/>
            <person name="Lipzen A."/>
            <person name="Chen C."/>
            <person name="Yanf M."/>
            <person name="Daum C."/>
            <person name="Ng V."/>
            <person name="Clum A."/>
            <person name="Steindorff A."/>
            <person name="Ohm R."/>
            <person name="Martin F."/>
            <person name="Silar P."/>
            <person name="Natvig D."/>
            <person name="Lalanne C."/>
            <person name="Gautier V."/>
            <person name="Ament-Velasquez S.L."/>
            <person name="Kruys A."/>
            <person name="Hutchinson M.I."/>
            <person name="Powell A.J."/>
            <person name="Barry K."/>
            <person name="Miller A.N."/>
            <person name="Grigoriev I.V."/>
            <person name="Debuchy R."/>
            <person name="Gladieux P."/>
            <person name="Thoren M.H."/>
            <person name="Johannesson H."/>
        </authorList>
    </citation>
    <scope>NUCLEOTIDE SEQUENCE</scope>
    <source>
        <strain evidence="4">CBS 955.72</strain>
    </source>
</reference>
<dbReference type="GO" id="GO:0016787">
    <property type="term" value="F:hydrolase activity"/>
    <property type="evidence" value="ECO:0007669"/>
    <property type="project" value="UniProtKB-KW"/>
</dbReference>
<protein>
    <submittedName>
        <fullName evidence="4">Beta-lactamase family protein</fullName>
    </submittedName>
</protein>
<evidence type="ECO:0000256" key="2">
    <source>
        <dbReference type="ARBA" id="ARBA00022801"/>
    </source>
</evidence>
<evidence type="ECO:0000313" key="5">
    <source>
        <dbReference type="Proteomes" id="UP001275084"/>
    </source>
</evidence>
<comment type="caution">
    <text evidence="4">The sequence shown here is derived from an EMBL/GenBank/DDBJ whole genome shotgun (WGS) entry which is preliminary data.</text>
</comment>
<organism evidence="4 5">
    <name type="scientific">Lasiosphaeria hispida</name>
    <dbReference type="NCBI Taxonomy" id="260671"/>
    <lineage>
        <taxon>Eukaryota</taxon>
        <taxon>Fungi</taxon>
        <taxon>Dikarya</taxon>
        <taxon>Ascomycota</taxon>
        <taxon>Pezizomycotina</taxon>
        <taxon>Sordariomycetes</taxon>
        <taxon>Sordariomycetidae</taxon>
        <taxon>Sordariales</taxon>
        <taxon>Lasiosphaeriaceae</taxon>
        <taxon>Lasiosphaeria</taxon>
    </lineage>
</organism>
<gene>
    <name evidence="4" type="ORF">B0T25DRAFT_546890</name>
</gene>
<dbReference type="Gene3D" id="3.40.710.10">
    <property type="entry name" value="DD-peptidase/beta-lactamase superfamily"/>
    <property type="match status" value="1"/>
</dbReference>
<dbReference type="PANTHER" id="PTHR43283">
    <property type="entry name" value="BETA-LACTAMASE-RELATED"/>
    <property type="match status" value="1"/>
</dbReference>
<dbReference type="EMBL" id="JAUIQD010000005">
    <property type="protein sequence ID" value="KAK3348962.1"/>
    <property type="molecule type" value="Genomic_DNA"/>
</dbReference>
<dbReference type="InterPro" id="IPR050789">
    <property type="entry name" value="Diverse_Enzym_Activities"/>
</dbReference>
<dbReference type="InterPro" id="IPR001466">
    <property type="entry name" value="Beta-lactam-related"/>
</dbReference>
<name>A0AAJ0HDU0_9PEZI</name>
<evidence type="ECO:0000256" key="1">
    <source>
        <dbReference type="ARBA" id="ARBA00009009"/>
    </source>
</evidence>
<feature type="domain" description="Beta-lactamase-related" evidence="3">
    <location>
        <begin position="15"/>
        <end position="379"/>
    </location>
</feature>
<dbReference type="Pfam" id="PF00144">
    <property type="entry name" value="Beta-lactamase"/>
    <property type="match status" value="1"/>
</dbReference>
<comment type="similarity">
    <text evidence="1">Belongs to the class-A beta-lactamase family.</text>
</comment>
<evidence type="ECO:0000259" key="3">
    <source>
        <dbReference type="Pfam" id="PF00144"/>
    </source>
</evidence>
<proteinExistence type="inferred from homology"/>
<evidence type="ECO:0000313" key="4">
    <source>
        <dbReference type="EMBL" id="KAK3348962.1"/>
    </source>
</evidence>
<dbReference type="InterPro" id="IPR012338">
    <property type="entry name" value="Beta-lactam/transpept-like"/>
</dbReference>